<organism evidence="2 3">
    <name type="scientific">Pyrolobus fumarii (strain DSM 11204 / 1A)</name>
    <dbReference type="NCBI Taxonomy" id="694429"/>
    <lineage>
        <taxon>Archaea</taxon>
        <taxon>Thermoproteota</taxon>
        <taxon>Thermoprotei</taxon>
        <taxon>Desulfurococcales</taxon>
        <taxon>Pyrodictiaceae</taxon>
        <taxon>Pyrolobus</taxon>
    </lineage>
</organism>
<reference evidence="2 3" key="1">
    <citation type="journal article" date="2011" name="Stand. Genomic Sci.">
        <title>Complete genome sequence of the hyperthermophilic chemolithoautotroph Pyrolobus fumarii type strain (1A).</title>
        <authorList>
            <person name="Anderson I."/>
            <person name="Goker M."/>
            <person name="Nolan M."/>
            <person name="Lucas S."/>
            <person name="Hammon N."/>
            <person name="Deshpande S."/>
            <person name="Cheng J.F."/>
            <person name="Tapia R."/>
            <person name="Han C."/>
            <person name="Goodwin L."/>
            <person name="Pitluck S."/>
            <person name="Huntemann M."/>
            <person name="Liolios K."/>
            <person name="Ivanova N."/>
            <person name="Pagani I."/>
            <person name="Mavromatis K."/>
            <person name="Ovchinikova G."/>
            <person name="Pati A."/>
            <person name="Chen A."/>
            <person name="Palaniappan K."/>
            <person name="Land M."/>
            <person name="Hauser L."/>
            <person name="Brambilla E.M."/>
            <person name="Huber H."/>
            <person name="Yasawong M."/>
            <person name="Rohde M."/>
            <person name="Spring S."/>
            <person name="Abt B."/>
            <person name="Sikorski J."/>
            <person name="Wirth R."/>
            <person name="Detter J.C."/>
            <person name="Woyke T."/>
            <person name="Bristow J."/>
            <person name="Eisen J.A."/>
            <person name="Markowitz V."/>
            <person name="Hugenholtz P."/>
            <person name="Kyrpides N.C."/>
            <person name="Klenk H.P."/>
            <person name="Lapidus A."/>
        </authorList>
    </citation>
    <scope>NUCLEOTIDE SEQUENCE [LARGE SCALE GENOMIC DNA]</scope>
    <source>
        <strain evidence="3">DSM 11204 / 1A</strain>
    </source>
</reference>
<gene>
    <name evidence="2" type="ordered locus">Pyrfu_0534</name>
</gene>
<feature type="transmembrane region" description="Helical" evidence="1">
    <location>
        <begin position="6"/>
        <end position="26"/>
    </location>
</feature>
<keyword evidence="1" id="KW-0812">Transmembrane</keyword>
<dbReference type="EMBL" id="CP002838">
    <property type="protein sequence ID" value="AEM38405.1"/>
    <property type="molecule type" value="Genomic_DNA"/>
</dbReference>
<dbReference type="Proteomes" id="UP000001037">
    <property type="component" value="Chromosome"/>
</dbReference>
<proteinExistence type="predicted"/>
<evidence type="ECO:0000313" key="3">
    <source>
        <dbReference type="Proteomes" id="UP000001037"/>
    </source>
</evidence>
<keyword evidence="1" id="KW-1133">Transmembrane helix</keyword>
<dbReference type="HOGENOM" id="CLU_475413_0_0_2"/>
<accession>G0EGN1</accession>
<dbReference type="AlphaFoldDB" id="G0EGN1"/>
<evidence type="ECO:0000256" key="1">
    <source>
        <dbReference type="SAM" id="Phobius"/>
    </source>
</evidence>
<dbReference type="KEGG" id="pfm:Pyrfu_0534"/>
<protein>
    <recommendedName>
        <fullName evidence="4">Transglutaminase domain-containing protein</fullName>
    </recommendedName>
</protein>
<evidence type="ECO:0000313" key="2">
    <source>
        <dbReference type="EMBL" id="AEM38405.1"/>
    </source>
</evidence>
<keyword evidence="1" id="KW-0472">Membrane</keyword>
<evidence type="ECO:0008006" key="4">
    <source>
        <dbReference type="Google" id="ProtNLM"/>
    </source>
</evidence>
<sequence>MGRLVLYAAAAAVGVYIGLLVVALIASVHEQPQRPEVHVYIYNREAWEAARRQHEVTPVELAEAVRNGTLLVSPPAGPGLASRGEPRVPYPLWARMKPVDVSDPRVRGYLEWVLGLIREGARNPKSYGFDDAVVLPRRASLEPPAPIANATARIGTVLLPYGFAVTTVIYPCGPTGSPGLCAVVHMYAWNKTGLARMVVRAMGVEQLLAPPPRRMGKLEWFEKRILWVVEWPVDPRHSAVLAYNGSRVARVTRVYVVLEEPLIEMLGIPSPTGFLSRAAKWFWALSGVAGGIATWLSGAGYHEVADTLVRRGLLAYKLHYTYRVAWTTGEPYRLIQRQGGVCEDYALATLMLISGLGNEPAVLEVGIVNKEGHFAAGLLTTLVDCGLSTDKFVDLPAPLPVCTRGYVNYVDTASMPTSHYKRPVFVPPFLIPDALDYWFLWRGFVDKLPWWLVSPYAANTTLGREGTRFVMEVAANYSCTPSIAWRSVYPLAVGDVLEQDAGLARSFARYVNATPTGERLTPPPPTVYRAGDPTPPDVRLDYSLPGDFRVPDHGIFLTEWEAHQCPPEFSRDT</sequence>
<name>G0EGN1_PYRF1</name>
<dbReference type="InParanoid" id="G0EGN1"/>
<keyword evidence="3" id="KW-1185">Reference proteome</keyword>